<evidence type="ECO:0000313" key="10">
    <source>
        <dbReference type="EMBL" id="VEI68194.1"/>
    </source>
</evidence>
<dbReference type="GO" id="GO:0016787">
    <property type="term" value="F:hydrolase activity"/>
    <property type="evidence" value="ECO:0007669"/>
    <property type="project" value="UniProtKB-KW"/>
</dbReference>
<evidence type="ECO:0000259" key="9">
    <source>
        <dbReference type="SMART" id="SM00507"/>
    </source>
</evidence>
<evidence type="ECO:0000313" key="11">
    <source>
        <dbReference type="Proteomes" id="UP000281904"/>
    </source>
</evidence>
<name>A0A448SKD4_SERRU</name>
<keyword evidence="3" id="KW-0540">Nuclease</keyword>
<dbReference type="GO" id="GO:0031640">
    <property type="term" value="P:killing of cells of another organism"/>
    <property type="evidence" value="ECO:0007669"/>
    <property type="project" value="UniProtKB-KW"/>
</dbReference>
<keyword evidence="4" id="KW-0255">Endonuclease</keyword>
<feature type="compositionally biased region" description="Polar residues" evidence="8">
    <location>
        <begin position="366"/>
        <end position="382"/>
    </location>
</feature>
<evidence type="ECO:0000256" key="6">
    <source>
        <dbReference type="ARBA" id="ARBA00023022"/>
    </source>
</evidence>
<evidence type="ECO:0000256" key="1">
    <source>
        <dbReference type="ARBA" id="ARBA00006811"/>
    </source>
</evidence>
<dbReference type="Pfam" id="PF06958">
    <property type="entry name" value="Pyocin_S"/>
    <property type="match status" value="1"/>
</dbReference>
<dbReference type="SUPFAM" id="SSF69369">
    <property type="entry name" value="Cloacin translocation domain"/>
    <property type="match status" value="1"/>
</dbReference>
<evidence type="ECO:0000256" key="5">
    <source>
        <dbReference type="ARBA" id="ARBA00022801"/>
    </source>
</evidence>
<dbReference type="EC" id="3.1.-.-" evidence="10"/>
<keyword evidence="7" id="KW-0078">Bacteriocin</keyword>
<keyword evidence="5 10" id="KW-0378">Hydrolase</keyword>
<dbReference type="PRINTS" id="PR01300">
    <property type="entry name" value="PYOCINKILLER"/>
</dbReference>
<protein>
    <submittedName>
        <fullName evidence="10">Colicin-E2</fullName>
        <ecNumber evidence="10">3.1.-.-</ecNumber>
    </submittedName>
</protein>
<dbReference type="InterPro" id="IPR044925">
    <property type="entry name" value="His-Me_finger_sf"/>
</dbReference>
<feature type="domain" description="HNH nuclease" evidence="9">
    <location>
        <begin position="501"/>
        <end position="556"/>
    </location>
</feature>
<accession>A0A448SKD4</accession>
<dbReference type="Gene3D" id="3.90.540.10">
    <property type="entry name" value="Colicin/pyocin, DNase domain"/>
    <property type="match status" value="1"/>
</dbReference>
<proteinExistence type="inferred from homology"/>
<dbReference type="SUPFAM" id="SSF54060">
    <property type="entry name" value="His-Me finger endonucleases"/>
    <property type="match status" value="1"/>
</dbReference>
<dbReference type="InterPro" id="IPR003060">
    <property type="entry name" value="Pyocin_killer"/>
</dbReference>
<organism evidence="10 11">
    <name type="scientific">Serratia rubidaea</name>
    <name type="common">Serratia marinorubra</name>
    <dbReference type="NCBI Taxonomy" id="61652"/>
    <lineage>
        <taxon>Bacteria</taxon>
        <taxon>Pseudomonadati</taxon>
        <taxon>Pseudomonadota</taxon>
        <taxon>Gammaproteobacteria</taxon>
        <taxon>Enterobacterales</taxon>
        <taxon>Yersiniaceae</taxon>
        <taxon>Serratia</taxon>
    </lineage>
</organism>
<evidence type="ECO:0000256" key="4">
    <source>
        <dbReference type="ARBA" id="ARBA00022759"/>
    </source>
</evidence>
<evidence type="ECO:0000256" key="2">
    <source>
        <dbReference type="ARBA" id="ARBA00022529"/>
    </source>
</evidence>
<dbReference type="Pfam" id="PF05488">
    <property type="entry name" value="PAAR_motif"/>
    <property type="match status" value="1"/>
</dbReference>
<dbReference type="InterPro" id="IPR008727">
    <property type="entry name" value="PAAR_motif"/>
</dbReference>
<dbReference type="GO" id="GO:0042742">
    <property type="term" value="P:defense response to bacterium"/>
    <property type="evidence" value="ECO:0007669"/>
    <property type="project" value="UniProtKB-KW"/>
</dbReference>
<dbReference type="GO" id="GO:0004519">
    <property type="term" value="F:endonuclease activity"/>
    <property type="evidence" value="ECO:0007669"/>
    <property type="project" value="UniProtKB-KW"/>
</dbReference>
<dbReference type="InterPro" id="IPR003615">
    <property type="entry name" value="HNH_nuc"/>
</dbReference>
<dbReference type="EMBL" id="LR134493">
    <property type="protein sequence ID" value="VEI68194.1"/>
    <property type="molecule type" value="Genomic_DNA"/>
</dbReference>
<comment type="similarity">
    <text evidence="1">Belongs to the colicin/pyosin nuclease family.</text>
</comment>
<feature type="region of interest" description="Disordered" evidence="8">
    <location>
        <begin position="364"/>
        <end position="385"/>
    </location>
</feature>
<dbReference type="InterPro" id="IPR036302">
    <property type="entry name" value="Pyosin/cloacin_T_dom_sf"/>
</dbReference>
<evidence type="ECO:0000256" key="8">
    <source>
        <dbReference type="SAM" id="MobiDB-lite"/>
    </source>
</evidence>
<dbReference type="GO" id="GO:0005102">
    <property type="term" value="F:signaling receptor binding"/>
    <property type="evidence" value="ECO:0007669"/>
    <property type="project" value="InterPro"/>
</dbReference>
<dbReference type="CDD" id="cd00085">
    <property type="entry name" value="HNHc"/>
    <property type="match status" value="1"/>
</dbReference>
<sequence length="565" mass="62368">MGAMGFYLRVGDSTTCGGKILTGDETLSWYGVAGAREGDAVSCGQHPGAYRILGGTSDTWDEGRRLAGTLDSVSSCPCRARFIQSIPDCYINDDMPEEQAEKARLLALVTLREEQEQQKAEEKRLAEERDHNRVFAKSCLRDEGCNDAGEEQEPHTNFASMAFYQTVPPADPASDTDVPQYAQTAKKKKPVDDIPKPKKRSALYKWLNGDHEEIEYQRATAAATSAANAQVAVEGASVLGLVGGSAITSGTWAVKLGEMATGFGRIAASGPGAPIAAVVMGMMPGRLNDGEQDFIDRMRLEQMREAPSRVRYTWEQDDKGNPVPHGWHTPPGKDMVRVRKMEWDSSRKAYTFTTEEDPRITIIWTPDNTGENKPWNTGNQNPVRIPNPVVVDPLPENTSIDATTTPVPEEKNFADYILVLPLPNIPPIYIYLRNNPGQVTGKGQKVSGIWLSDANTGNGSPVPSQIADKLRGQTFGNFDQFRKAFWLEVSNDPELSSQFRGSNKIHIRNGNSPFTREQDRAGGRERYEIHHIIPISKGGEVYNVDNMGIISPKRHIDIHSTRQSK</sequence>
<reference evidence="10 11" key="1">
    <citation type="submission" date="2018-12" db="EMBL/GenBank/DDBJ databases">
        <authorList>
            <consortium name="Pathogen Informatics"/>
        </authorList>
    </citation>
    <scope>NUCLEOTIDE SEQUENCE [LARGE SCALE GENOMIC DNA]</scope>
    <source>
        <strain evidence="10 11">NCTC10036</strain>
    </source>
</reference>
<dbReference type="GO" id="GO:0019835">
    <property type="term" value="P:cytolysis"/>
    <property type="evidence" value="ECO:0007669"/>
    <property type="project" value="InterPro"/>
</dbReference>
<dbReference type="Pfam" id="PF21431">
    <property type="entry name" value="Col-Pyo_DNase"/>
    <property type="match status" value="1"/>
</dbReference>
<dbReference type="SMART" id="SM00507">
    <property type="entry name" value="HNHc"/>
    <property type="match status" value="1"/>
</dbReference>
<dbReference type="InterPro" id="IPR016128">
    <property type="entry name" value="Pyosin/cloacin_T_dom"/>
</dbReference>
<gene>
    <name evidence="10" type="primary">col</name>
    <name evidence="10" type="ORF">NCTC10036_03226</name>
</gene>
<keyword evidence="2" id="KW-0929">Antimicrobial</keyword>
<evidence type="ECO:0000256" key="7">
    <source>
        <dbReference type="ARBA" id="ARBA00023048"/>
    </source>
</evidence>
<dbReference type="Proteomes" id="UP000281904">
    <property type="component" value="Chromosome"/>
</dbReference>
<dbReference type="InterPro" id="IPR037146">
    <property type="entry name" value="Colicin/pyocin_DNase_dom_sf"/>
</dbReference>
<dbReference type="CDD" id="cd14744">
    <property type="entry name" value="PAAR_CT_2"/>
    <property type="match status" value="1"/>
</dbReference>
<dbReference type="AlphaFoldDB" id="A0A448SKD4"/>
<evidence type="ECO:0000256" key="3">
    <source>
        <dbReference type="ARBA" id="ARBA00022722"/>
    </source>
</evidence>
<keyword evidence="6" id="KW-0044">Antibiotic</keyword>